<reference evidence="2 3" key="1">
    <citation type="submission" date="2016-11" db="EMBL/GenBank/DDBJ databases">
        <authorList>
            <person name="Jaros S."/>
            <person name="Januszkiewicz K."/>
            <person name="Wedrychowicz H."/>
        </authorList>
    </citation>
    <scope>NUCLEOTIDE SEQUENCE [LARGE SCALE GENOMIC DNA]</scope>
    <source>
        <strain evidence="2 3">DSM 15929</strain>
    </source>
</reference>
<keyword evidence="3" id="KW-1185">Reference proteome</keyword>
<gene>
    <name evidence="2" type="ORF">SAMN02745136_02862</name>
</gene>
<evidence type="ECO:0000313" key="3">
    <source>
        <dbReference type="Proteomes" id="UP000184386"/>
    </source>
</evidence>
<name>A0A1M6TTA7_9FIRM</name>
<accession>A0A1M6TTA7</accession>
<dbReference type="RefSeq" id="WP_073277068.1">
    <property type="nucleotide sequence ID" value="NZ_FRAC01000014.1"/>
</dbReference>
<evidence type="ECO:0000313" key="2">
    <source>
        <dbReference type="EMBL" id="SHK60048.1"/>
    </source>
</evidence>
<feature type="chain" id="PRO_5012093455" evidence="1">
    <location>
        <begin position="28"/>
        <end position="92"/>
    </location>
</feature>
<keyword evidence="1" id="KW-0732">Signal</keyword>
<dbReference type="EMBL" id="FRAC01000014">
    <property type="protein sequence ID" value="SHK60048.1"/>
    <property type="molecule type" value="Genomic_DNA"/>
</dbReference>
<evidence type="ECO:0000256" key="1">
    <source>
        <dbReference type="SAM" id="SignalP"/>
    </source>
</evidence>
<proteinExistence type="predicted"/>
<dbReference type="OrthoDB" id="1912982at2"/>
<feature type="signal peptide" evidence="1">
    <location>
        <begin position="1"/>
        <end position="27"/>
    </location>
</feature>
<dbReference type="STRING" id="1121322.SAMN02745136_02862"/>
<protein>
    <submittedName>
        <fullName evidence="2">Uncharacterized protein</fullName>
    </submittedName>
</protein>
<dbReference type="Proteomes" id="UP000184386">
    <property type="component" value="Unassembled WGS sequence"/>
</dbReference>
<dbReference type="AlphaFoldDB" id="A0A1M6TTA7"/>
<sequence>MRKTNKKTLLLLMLACFCINMSMTAKAAVIEENMDSSPCQLPMVSGQQSLATIISPLSDIIDWRYKRENNQLYKRQYNYTKKQWIGEWELCR</sequence>
<organism evidence="2 3">
    <name type="scientific">Anaerocolumna jejuensis DSM 15929</name>
    <dbReference type="NCBI Taxonomy" id="1121322"/>
    <lineage>
        <taxon>Bacteria</taxon>
        <taxon>Bacillati</taxon>
        <taxon>Bacillota</taxon>
        <taxon>Clostridia</taxon>
        <taxon>Lachnospirales</taxon>
        <taxon>Lachnospiraceae</taxon>
        <taxon>Anaerocolumna</taxon>
    </lineage>
</organism>